<dbReference type="PROSITE" id="PS51419">
    <property type="entry name" value="RAB"/>
    <property type="match status" value="1"/>
</dbReference>
<dbReference type="InterPro" id="IPR005225">
    <property type="entry name" value="Small_GTP-bd"/>
</dbReference>
<dbReference type="Pfam" id="PF00071">
    <property type="entry name" value="Ras"/>
    <property type="match status" value="1"/>
</dbReference>
<dbReference type="Gene3D" id="3.40.50.300">
    <property type="entry name" value="P-loop containing nucleotide triphosphate hydrolases"/>
    <property type="match status" value="1"/>
</dbReference>
<dbReference type="GO" id="GO:0003924">
    <property type="term" value="F:GTPase activity"/>
    <property type="evidence" value="ECO:0007669"/>
    <property type="project" value="InterPro"/>
</dbReference>
<proteinExistence type="inferred from homology"/>
<reference evidence="5" key="1">
    <citation type="journal article" date="2017" name="Science">
        <title>Giant viruses with an expanded complement of translation system components.</title>
        <authorList>
            <person name="Schulz F."/>
            <person name="Yutin N."/>
            <person name="Ivanova N.N."/>
            <person name="Ortega D.R."/>
            <person name="Lee T.K."/>
            <person name="Vierheilig J."/>
            <person name="Daims H."/>
            <person name="Horn M."/>
            <person name="Wagner M."/>
            <person name="Jensen G.J."/>
            <person name="Kyrpides N.C."/>
            <person name="Koonin E.V."/>
            <person name="Woyke T."/>
        </authorList>
    </citation>
    <scope>NUCLEOTIDE SEQUENCE</scope>
    <source>
        <strain evidence="5">KNV1</strain>
    </source>
</reference>
<evidence type="ECO:0000256" key="1">
    <source>
        <dbReference type="ARBA" id="ARBA00004112"/>
    </source>
</evidence>
<dbReference type="PROSITE" id="PS51421">
    <property type="entry name" value="RAS"/>
    <property type="match status" value="1"/>
</dbReference>
<gene>
    <name evidence="5" type="ORF">Klosneuvirus_2_5</name>
</gene>
<organism evidence="5">
    <name type="scientific">Klosneuvirus KNV1</name>
    <dbReference type="NCBI Taxonomy" id="1977640"/>
    <lineage>
        <taxon>Viruses</taxon>
        <taxon>Varidnaviria</taxon>
        <taxon>Bamfordvirae</taxon>
        <taxon>Nucleocytoviricota</taxon>
        <taxon>Megaviricetes</taxon>
        <taxon>Imitervirales</taxon>
        <taxon>Mimiviridae</taxon>
        <taxon>Klosneuvirinae</taxon>
        <taxon>Klosneuvirus</taxon>
    </lineage>
</organism>
<dbReference type="GO" id="GO:0020002">
    <property type="term" value="C:host cell plasma membrane"/>
    <property type="evidence" value="ECO:0007669"/>
    <property type="project" value="UniProtKB-SubCell"/>
</dbReference>
<protein>
    <submittedName>
        <fullName evidence="5">Ras family GTPase</fullName>
    </submittedName>
</protein>
<dbReference type="FunFam" id="3.40.50.300:FF:001447">
    <property type="entry name" value="Ras-related protein Rab-1B"/>
    <property type="match status" value="1"/>
</dbReference>
<dbReference type="SMART" id="SM00175">
    <property type="entry name" value="RAB"/>
    <property type="match status" value="1"/>
</dbReference>
<dbReference type="InterPro" id="IPR001806">
    <property type="entry name" value="Small_GTPase"/>
</dbReference>
<dbReference type="GO" id="GO:0005525">
    <property type="term" value="F:GTP binding"/>
    <property type="evidence" value="ECO:0007669"/>
    <property type="project" value="UniProtKB-KW"/>
</dbReference>
<dbReference type="CDD" id="cd00154">
    <property type="entry name" value="Rab"/>
    <property type="match status" value="1"/>
</dbReference>
<dbReference type="PRINTS" id="PR00449">
    <property type="entry name" value="RASTRNSFRMNG"/>
</dbReference>
<evidence type="ECO:0000313" key="5">
    <source>
        <dbReference type="EMBL" id="ARF11569.1"/>
    </source>
</evidence>
<evidence type="ECO:0000256" key="2">
    <source>
        <dbReference type="ARBA" id="ARBA00006270"/>
    </source>
</evidence>
<sequence>MKCILIGASSVGKSALFVRYLYNKYISDYQQTVGVDFGEKIITYADEDYKIQIWDTAGQERFESVTRAFYRNTNCVLYCFSLADKDSFIRVSKYIHSFRQMIPEHVNVLEILVGLCCDLPIVISDEEIKLFKQNHDIEHYYYVSAKKDINVSKLFKMIIENAKKYCIIKEPRRNKHIEQLEVIDPRKETENDSCCVPYTPQTYPQIYHHSFYL</sequence>
<evidence type="ECO:0000256" key="4">
    <source>
        <dbReference type="ARBA" id="ARBA00023134"/>
    </source>
</evidence>
<dbReference type="InterPro" id="IPR027417">
    <property type="entry name" value="P-loop_NTPase"/>
</dbReference>
<comment type="subcellular location">
    <subcellularLocation>
        <location evidence="1">Host cell membrane</location>
        <topology evidence="1">Lipid-anchor</topology>
        <orientation evidence="1">Cytoplasmic side</orientation>
    </subcellularLocation>
</comment>
<dbReference type="SMART" id="SM00173">
    <property type="entry name" value="RAS"/>
    <property type="match status" value="1"/>
</dbReference>
<dbReference type="NCBIfam" id="TIGR00231">
    <property type="entry name" value="small_GTP"/>
    <property type="match status" value="1"/>
</dbReference>
<accession>A0A1V0SIM3</accession>
<keyword evidence="4" id="KW-0342">GTP-binding</keyword>
<evidence type="ECO:0000256" key="3">
    <source>
        <dbReference type="ARBA" id="ARBA00022741"/>
    </source>
</evidence>
<keyword evidence="3" id="KW-0547">Nucleotide-binding</keyword>
<dbReference type="SMART" id="SM00174">
    <property type="entry name" value="RHO"/>
    <property type="match status" value="1"/>
</dbReference>
<dbReference type="PROSITE" id="PS51420">
    <property type="entry name" value="RHO"/>
    <property type="match status" value="1"/>
</dbReference>
<dbReference type="SUPFAM" id="SSF52540">
    <property type="entry name" value="P-loop containing nucleoside triphosphate hydrolases"/>
    <property type="match status" value="1"/>
</dbReference>
<dbReference type="PANTHER" id="PTHR47981:SF20">
    <property type="entry name" value="RAS-RELATED PROTEIN RAB-7A"/>
    <property type="match status" value="1"/>
</dbReference>
<name>A0A1V0SIM3_9VIRU</name>
<comment type="similarity">
    <text evidence="2">Belongs to the small GTPase superfamily. Rab family.</text>
</comment>
<dbReference type="EMBL" id="KY684109">
    <property type="protein sequence ID" value="ARF11569.1"/>
    <property type="molecule type" value="Genomic_DNA"/>
</dbReference>
<dbReference type="PANTHER" id="PTHR47981">
    <property type="entry name" value="RAB FAMILY"/>
    <property type="match status" value="1"/>
</dbReference>